<organism evidence="2 3">
    <name type="scientific">Persicobacter diffluens</name>
    <dbReference type="NCBI Taxonomy" id="981"/>
    <lineage>
        <taxon>Bacteria</taxon>
        <taxon>Pseudomonadati</taxon>
        <taxon>Bacteroidota</taxon>
        <taxon>Cytophagia</taxon>
        <taxon>Cytophagales</taxon>
        <taxon>Persicobacteraceae</taxon>
        <taxon>Persicobacter</taxon>
    </lineage>
</organism>
<comment type="caution">
    <text evidence="2">The sequence shown here is derived from an EMBL/GenBank/DDBJ whole genome shotgun (WGS) entry which is preliminary data.</text>
</comment>
<feature type="transmembrane region" description="Helical" evidence="1">
    <location>
        <begin position="6"/>
        <end position="27"/>
    </location>
</feature>
<evidence type="ECO:0000256" key="1">
    <source>
        <dbReference type="SAM" id="Phobius"/>
    </source>
</evidence>
<evidence type="ECO:0008006" key="4">
    <source>
        <dbReference type="Google" id="ProtNLM"/>
    </source>
</evidence>
<reference evidence="2 3" key="1">
    <citation type="submission" date="2021-12" db="EMBL/GenBank/DDBJ databases">
        <title>Genome sequencing of bacteria with rrn-lacking chromosome and rrn-plasmid.</title>
        <authorList>
            <person name="Anda M."/>
            <person name="Iwasaki W."/>
        </authorList>
    </citation>
    <scope>NUCLEOTIDE SEQUENCE [LARGE SCALE GENOMIC DNA]</scope>
    <source>
        <strain evidence="2 3">NBRC 15940</strain>
    </source>
</reference>
<keyword evidence="3" id="KW-1185">Reference proteome</keyword>
<keyword evidence="1" id="KW-0812">Transmembrane</keyword>
<dbReference type="Proteomes" id="UP001310022">
    <property type="component" value="Unassembled WGS sequence"/>
</dbReference>
<name>A0AAN4W2X0_9BACT</name>
<protein>
    <recommendedName>
        <fullName evidence="4">MetS family NSS transporter small subunit</fullName>
    </recommendedName>
</protein>
<evidence type="ECO:0000313" key="3">
    <source>
        <dbReference type="Proteomes" id="UP001310022"/>
    </source>
</evidence>
<sequence>MEWDSLMSMFLILGSVMGAFGYFLNLASKAEKEK</sequence>
<dbReference type="EMBL" id="BQKE01000003">
    <property type="protein sequence ID" value="GJM63648.1"/>
    <property type="molecule type" value="Genomic_DNA"/>
</dbReference>
<proteinExistence type="predicted"/>
<keyword evidence="1" id="KW-1133">Transmembrane helix</keyword>
<keyword evidence="1" id="KW-0472">Membrane</keyword>
<gene>
    <name evidence="2" type="ORF">PEDI_42000</name>
</gene>
<accession>A0AAN4W2X0</accession>
<dbReference type="AlphaFoldDB" id="A0AAN4W2X0"/>
<evidence type="ECO:0000313" key="2">
    <source>
        <dbReference type="EMBL" id="GJM63648.1"/>
    </source>
</evidence>